<dbReference type="RefSeq" id="WP_386804074.1">
    <property type="nucleotide sequence ID" value="NZ_JBHTMU010000021.1"/>
</dbReference>
<feature type="region of interest" description="Disordered" evidence="4">
    <location>
        <begin position="1"/>
        <end position="23"/>
    </location>
</feature>
<evidence type="ECO:0000256" key="1">
    <source>
        <dbReference type="ARBA" id="ARBA00023015"/>
    </source>
</evidence>
<keyword evidence="1" id="KW-0805">Transcription regulation</keyword>
<organism evidence="6 7">
    <name type="scientific">Litorisediminicola beolgyonensis</name>
    <dbReference type="NCBI Taxonomy" id="1173614"/>
    <lineage>
        <taxon>Bacteria</taxon>
        <taxon>Pseudomonadati</taxon>
        <taxon>Pseudomonadota</taxon>
        <taxon>Alphaproteobacteria</taxon>
        <taxon>Rhodobacterales</taxon>
        <taxon>Paracoccaceae</taxon>
        <taxon>Litorisediminicola</taxon>
    </lineage>
</organism>
<dbReference type="Gene3D" id="1.10.10.10">
    <property type="entry name" value="Winged helix-like DNA-binding domain superfamily/Winged helix DNA-binding domain"/>
    <property type="match status" value="1"/>
</dbReference>
<evidence type="ECO:0000256" key="4">
    <source>
        <dbReference type="SAM" id="MobiDB-lite"/>
    </source>
</evidence>
<dbReference type="PROSITE" id="PS00622">
    <property type="entry name" value="HTH_LUXR_1"/>
    <property type="match status" value="1"/>
</dbReference>
<dbReference type="InterPro" id="IPR036388">
    <property type="entry name" value="WH-like_DNA-bd_sf"/>
</dbReference>
<dbReference type="Proteomes" id="UP001597135">
    <property type="component" value="Unassembled WGS sequence"/>
</dbReference>
<sequence>MSAEFLDFSDGSGPERVPEGSRGLLTPRQHQVLAYLAKGFTNSEIGDILQCSEGTVKNHVAAILSRLEVSNRTEAASEWVRRNGRFADAREMPAVAIEATSAACTELAMMLRGALIADGFRIAAAGERGTRDARVLLIRREDRTYALVEVTGHGLAVAIESDAKDPENLRQTVRAVVALIGTGLA</sequence>
<dbReference type="CDD" id="cd06170">
    <property type="entry name" value="LuxR_C_like"/>
    <property type="match status" value="1"/>
</dbReference>
<reference evidence="7" key="1">
    <citation type="journal article" date="2019" name="Int. J. Syst. Evol. Microbiol.">
        <title>The Global Catalogue of Microorganisms (GCM) 10K type strain sequencing project: providing services to taxonomists for standard genome sequencing and annotation.</title>
        <authorList>
            <consortium name="The Broad Institute Genomics Platform"/>
            <consortium name="The Broad Institute Genome Sequencing Center for Infectious Disease"/>
            <person name="Wu L."/>
            <person name="Ma J."/>
        </authorList>
    </citation>
    <scope>NUCLEOTIDE SEQUENCE [LARGE SCALE GENOMIC DNA]</scope>
    <source>
        <strain evidence="7">CCUG 62953</strain>
    </source>
</reference>
<evidence type="ECO:0000256" key="2">
    <source>
        <dbReference type="ARBA" id="ARBA00023125"/>
    </source>
</evidence>
<dbReference type="InterPro" id="IPR016032">
    <property type="entry name" value="Sig_transdc_resp-reg_C-effctor"/>
</dbReference>
<accession>A0ABW3ZJF8</accession>
<proteinExistence type="predicted"/>
<dbReference type="PRINTS" id="PR00038">
    <property type="entry name" value="HTHLUXR"/>
</dbReference>
<dbReference type="SMART" id="SM00421">
    <property type="entry name" value="HTH_LUXR"/>
    <property type="match status" value="1"/>
</dbReference>
<comment type="caution">
    <text evidence="6">The sequence shown here is derived from an EMBL/GenBank/DDBJ whole genome shotgun (WGS) entry which is preliminary data.</text>
</comment>
<protein>
    <submittedName>
        <fullName evidence="6">Response regulator transcription factor</fullName>
    </submittedName>
</protein>
<dbReference type="EMBL" id="JBHTMU010000021">
    <property type="protein sequence ID" value="MFD1343264.1"/>
    <property type="molecule type" value="Genomic_DNA"/>
</dbReference>
<keyword evidence="7" id="KW-1185">Reference proteome</keyword>
<dbReference type="InterPro" id="IPR000792">
    <property type="entry name" value="Tscrpt_reg_LuxR_C"/>
</dbReference>
<gene>
    <name evidence="6" type="ORF">ACFQ4E_12610</name>
</gene>
<dbReference type="PROSITE" id="PS50043">
    <property type="entry name" value="HTH_LUXR_2"/>
    <property type="match status" value="1"/>
</dbReference>
<evidence type="ECO:0000256" key="3">
    <source>
        <dbReference type="ARBA" id="ARBA00023163"/>
    </source>
</evidence>
<evidence type="ECO:0000313" key="7">
    <source>
        <dbReference type="Proteomes" id="UP001597135"/>
    </source>
</evidence>
<dbReference type="PANTHER" id="PTHR44688">
    <property type="entry name" value="DNA-BINDING TRANSCRIPTIONAL ACTIVATOR DEVR_DOSR"/>
    <property type="match status" value="1"/>
</dbReference>
<name>A0ABW3ZJF8_9RHOB</name>
<dbReference type="Pfam" id="PF00196">
    <property type="entry name" value="GerE"/>
    <property type="match status" value="1"/>
</dbReference>
<keyword evidence="2" id="KW-0238">DNA-binding</keyword>
<feature type="domain" description="HTH luxR-type" evidence="5">
    <location>
        <begin position="18"/>
        <end position="83"/>
    </location>
</feature>
<dbReference type="PANTHER" id="PTHR44688:SF16">
    <property type="entry name" value="DNA-BINDING TRANSCRIPTIONAL ACTIVATOR DEVR_DOSR"/>
    <property type="match status" value="1"/>
</dbReference>
<keyword evidence="3" id="KW-0804">Transcription</keyword>
<dbReference type="SUPFAM" id="SSF46894">
    <property type="entry name" value="C-terminal effector domain of the bipartite response regulators"/>
    <property type="match status" value="1"/>
</dbReference>
<evidence type="ECO:0000259" key="5">
    <source>
        <dbReference type="PROSITE" id="PS50043"/>
    </source>
</evidence>
<evidence type="ECO:0000313" key="6">
    <source>
        <dbReference type="EMBL" id="MFD1343264.1"/>
    </source>
</evidence>